<dbReference type="EMBL" id="FJUY01000006">
    <property type="protein sequence ID" value="CZT19029.1"/>
    <property type="molecule type" value="Genomic_DNA"/>
</dbReference>
<name>A0A2D3VBQ5_9PEZI</name>
<dbReference type="Proteomes" id="UP000225277">
    <property type="component" value="Unassembled WGS sequence"/>
</dbReference>
<proteinExistence type="predicted"/>
<evidence type="ECO:0000313" key="3">
    <source>
        <dbReference type="Proteomes" id="UP000225277"/>
    </source>
</evidence>
<dbReference type="GeneID" id="35600043"/>
<evidence type="ECO:0000313" key="2">
    <source>
        <dbReference type="EMBL" id="CZT19029.1"/>
    </source>
</evidence>
<sequence>MLKYANLQRDMDMQKAERERDVARENLENEVAGTMDRRDPKAPNGCLWGMCNMPRGVHGHQCLGEGREGLACTDADHKVGICDEREENRRQKMKAVGLDPDAVEGPSGGWEVPKNAIGRSVEDEAAQWDYSA</sequence>
<evidence type="ECO:0000256" key="1">
    <source>
        <dbReference type="SAM" id="MobiDB-lite"/>
    </source>
</evidence>
<protein>
    <submittedName>
        <fullName evidence="2">Uncharacterized protein</fullName>
    </submittedName>
</protein>
<feature type="region of interest" description="Disordered" evidence="1">
    <location>
        <begin position="95"/>
        <end position="132"/>
    </location>
</feature>
<reference evidence="2 3" key="1">
    <citation type="submission" date="2016-03" db="EMBL/GenBank/DDBJ databases">
        <authorList>
            <person name="Ploux O."/>
        </authorList>
    </citation>
    <scope>NUCLEOTIDE SEQUENCE [LARGE SCALE GENOMIC DNA]</scope>
    <source>
        <strain evidence="2 3">URUG2</strain>
    </source>
</reference>
<dbReference type="AlphaFoldDB" id="A0A2D3VBQ5"/>
<accession>A0A2D3VBQ5</accession>
<keyword evidence="3" id="KW-1185">Reference proteome</keyword>
<feature type="compositionally biased region" description="Basic and acidic residues" evidence="1">
    <location>
        <begin position="9"/>
        <end position="27"/>
    </location>
</feature>
<gene>
    <name evidence="2" type="ORF">RCC_04875</name>
</gene>
<organism evidence="2 3">
    <name type="scientific">Ramularia collo-cygni</name>
    <dbReference type="NCBI Taxonomy" id="112498"/>
    <lineage>
        <taxon>Eukaryota</taxon>
        <taxon>Fungi</taxon>
        <taxon>Dikarya</taxon>
        <taxon>Ascomycota</taxon>
        <taxon>Pezizomycotina</taxon>
        <taxon>Dothideomycetes</taxon>
        <taxon>Dothideomycetidae</taxon>
        <taxon>Mycosphaerellales</taxon>
        <taxon>Mycosphaerellaceae</taxon>
        <taxon>Ramularia</taxon>
    </lineage>
</organism>
<feature type="region of interest" description="Disordered" evidence="1">
    <location>
        <begin position="1"/>
        <end position="43"/>
    </location>
</feature>
<dbReference type="RefSeq" id="XP_023625919.1">
    <property type="nucleotide sequence ID" value="XM_023770151.1"/>
</dbReference>